<dbReference type="PANTHER" id="PTHR24192">
    <property type="entry name" value="ANKYRIN REPEAT DOMAIN 40"/>
    <property type="match status" value="1"/>
</dbReference>
<gene>
    <name evidence="2" type="ORF">QYM36_015498</name>
</gene>
<dbReference type="PANTHER" id="PTHR24192:SF3">
    <property type="entry name" value="ANKYRIN REPEAT DOMAIN 40"/>
    <property type="match status" value="1"/>
</dbReference>
<accession>A0AA88L4P7</accession>
<proteinExistence type="predicted"/>
<feature type="repeat" description="ANK" evidence="1">
    <location>
        <begin position="40"/>
        <end position="72"/>
    </location>
</feature>
<dbReference type="PROSITE" id="PS50297">
    <property type="entry name" value="ANK_REP_REGION"/>
    <property type="match status" value="1"/>
</dbReference>
<evidence type="ECO:0000313" key="3">
    <source>
        <dbReference type="Proteomes" id="UP001187531"/>
    </source>
</evidence>
<keyword evidence="1" id="KW-0040">ANK repeat</keyword>
<dbReference type="AlphaFoldDB" id="A0AA88L4P7"/>
<dbReference type="EMBL" id="JAVRJZ010000019">
    <property type="protein sequence ID" value="KAK2707833.1"/>
    <property type="molecule type" value="Genomic_DNA"/>
</dbReference>
<dbReference type="Proteomes" id="UP001187531">
    <property type="component" value="Unassembled WGS sequence"/>
</dbReference>
<evidence type="ECO:0000313" key="2">
    <source>
        <dbReference type="EMBL" id="KAK2707835.1"/>
    </source>
</evidence>
<dbReference type="InterPro" id="IPR002110">
    <property type="entry name" value="Ankyrin_rpt"/>
</dbReference>
<protein>
    <recommendedName>
        <fullName evidence="4">Ankyrin repeat domain-containing protein 40</fullName>
    </recommendedName>
</protein>
<evidence type="ECO:0008006" key="4">
    <source>
        <dbReference type="Google" id="ProtNLM"/>
    </source>
</evidence>
<dbReference type="EMBL" id="JAVRJZ010000019">
    <property type="protein sequence ID" value="KAK2707834.1"/>
    <property type="molecule type" value="Genomic_DNA"/>
</dbReference>
<dbReference type="Pfam" id="PF12796">
    <property type="entry name" value="Ank_2"/>
    <property type="match status" value="1"/>
</dbReference>
<dbReference type="SMART" id="SM00248">
    <property type="entry name" value="ANK"/>
    <property type="match status" value="2"/>
</dbReference>
<keyword evidence="3" id="KW-1185">Reference proteome</keyword>
<dbReference type="InterPro" id="IPR036770">
    <property type="entry name" value="Ankyrin_rpt-contain_sf"/>
</dbReference>
<sequence>MNQSRFNEEMLREAACFGDFEAVVELLNRGVNVNAQHDINGWTALHWASKRNLLRIVEILLINGADVSILTKTGDLAVQLTTDEKIIKALDPNKESVMNDTDISDISLPITPNYLKNAPLCYKVDTSLPRKMPKLEAANLEADVIQESHISKPCAHLPLKSFDTFKQEDSCEHEMILKIRIADTGDQDFIEVELSKKEATYANLVNLCCHELKIDCRYIERIRKLPNTILRKDNEVRRLTDYAEIEVVLLMSKVLDSNAGSCEFSKPGSKPGEVTTSVSNGYQSISMYKNQRVLY</sequence>
<organism evidence="2 3">
    <name type="scientific">Artemia franciscana</name>
    <name type="common">Brine shrimp</name>
    <name type="synonym">Artemia sanfranciscana</name>
    <dbReference type="NCBI Taxonomy" id="6661"/>
    <lineage>
        <taxon>Eukaryota</taxon>
        <taxon>Metazoa</taxon>
        <taxon>Ecdysozoa</taxon>
        <taxon>Arthropoda</taxon>
        <taxon>Crustacea</taxon>
        <taxon>Branchiopoda</taxon>
        <taxon>Anostraca</taxon>
        <taxon>Artemiidae</taxon>
        <taxon>Artemia</taxon>
    </lineage>
</organism>
<comment type="caution">
    <text evidence="2">The sequence shown here is derived from an EMBL/GenBank/DDBJ whole genome shotgun (WGS) entry which is preliminary data.</text>
</comment>
<evidence type="ECO:0000256" key="1">
    <source>
        <dbReference type="PROSITE-ProRule" id="PRU00023"/>
    </source>
</evidence>
<name>A0AA88L4P7_ARTSF</name>
<dbReference type="SUPFAM" id="SSF48403">
    <property type="entry name" value="Ankyrin repeat"/>
    <property type="match status" value="1"/>
</dbReference>
<dbReference type="InterPro" id="IPR039195">
    <property type="entry name" value="ANKRD40"/>
</dbReference>
<dbReference type="EMBL" id="JAVRJZ010000019">
    <property type="protein sequence ID" value="KAK2707835.1"/>
    <property type="molecule type" value="Genomic_DNA"/>
</dbReference>
<dbReference type="Gene3D" id="1.25.40.20">
    <property type="entry name" value="Ankyrin repeat-containing domain"/>
    <property type="match status" value="1"/>
</dbReference>
<dbReference type="PROSITE" id="PS50088">
    <property type="entry name" value="ANK_REPEAT"/>
    <property type="match status" value="1"/>
</dbReference>
<reference evidence="2" key="1">
    <citation type="submission" date="2023-07" db="EMBL/GenBank/DDBJ databases">
        <title>Chromosome-level genome assembly of Artemia franciscana.</title>
        <authorList>
            <person name="Jo E."/>
        </authorList>
    </citation>
    <scope>NUCLEOTIDE SEQUENCE</scope>
    <source>
        <tissue evidence="2">Whole body</tissue>
    </source>
</reference>